<accession>A0AAN8NZN0</accession>
<evidence type="ECO:0008006" key="4">
    <source>
        <dbReference type="Google" id="ProtNLM"/>
    </source>
</evidence>
<organism evidence="2 3">
    <name type="scientific">Arthrobotrys conoides</name>
    <dbReference type="NCBI Taxonomy" id="74498"/>
    <lineage>
        <taxon>Eukaryota</taxon>
        <taxon>Fungi</taxon>
        <taxon>Dikarya</taxon>
        <taxon>Ascomycota</taxon>
        <taxon>Pezizomycotina</taxon>
        <taxon>Orbiliomycetes</taxon>
        <taxon>Orbiliales</taxon>
        <taxon>Orbiliaceae</taxon>
        <taxon>Arthrobotrys</taxon>
    </lineage>
</organism>
<keyword evidence="3" id="KW-1185">Reference proteome</keyword>
<dbReference type="InterPro" id="IPR022025">
    <property type="entry name" value="Amidoligase_2"/>
</dbReference>
<reference evidence="2 3" key="1">
    <citation type="submission" date="2019-10" db="EMBL/GenBank/DDBJ databases">
        <authorList>
            <person name="Palmer J.M."/>
        </authorList>
    </citation>
    <scope>NUCLEOTIDE SEQUENCE [LARGE SCALE GENOMIC DNA]</scope>
    <source>
        <strain evidence="2 3">TWF506</strain>
    </source>
</reference>
<evidence type="ECO:0000313" key="3">
    <source>
        <dbReference type="Proteomes" id="UP001307849"/>
    </source>
</evidence>
<comment type="caution">
    <text evidence="2">The sequence shown here is derived from an EMBL/GenBank/DDBJ whole genome shotgun (WGS) entry which is preliminary data.</text>
</comment>
<proteinExistence type="predicted"/>
<feature type="region of interest" description="Disordered" evidence="1">
    <location>
        <begin position="67"/>
        <end position="89"/>
    </location>
</feature>
<evidence type="ECO:0000256" key="1">
    <source>
        <dbReference type="SAM" id="MobiDB-lite"/>
    </source>
</evidence>
<dbReference type="PANTHER" id="PTHR36847">
    <property type="entry name" value="AMIDOLIGASE ENZYME"/>
    <property type="match status" value="1"/>
</dbReference>
<name>A0AAN8NZN0_9PEZI</name>
<dbReference type="EMBL" id="JAVHJM010000001">
    <property type="protein sequence ID" value="KAK6519911.1"/>
    <property type="molecule type" value="Genomic_DNA"/>
</dbReference>
<dbReference type="Proteomes" id="UP001307849">
    <property type="component" value="Unassembled WGS sequence"/>
</dbReference>
<protein>
    <recommendedName>
        <fullName evidence="4">Amidoligase enzyme-domain-containing protein</fullName>
    </recommendedName>
</protein>
<sequence>MSSFSRLVKSIRSGGWKWWRKGEIEEVQEAREAGEAGEEQGTLRGTIKGTVKRVWKKRGAVRGLWKRKEEEEEEQRREGEGVEREEEGKKESDVAARRLQFGIELELRLKLKPELEPIYEATRAKFKEAGVKDIQDWDVFADTLKNLLGEARITAVVQPGPGKFDNWAIKTEATIGRVINGRFPVEIISSKLSYLLVPTAAGTRPMTELATVWKCLEKNYDVEVNELCSTHVHFSILDREWQLDDLQPLAKAILVLDPLVNGIIPPERQYKIWCRTNTFFSQLCPFSDDDESWSYKTSLGRIDRCEEIVELAGLMLPVSGTRYMAWNSEGIQTGQRPTMEFRRPPGSLSYQNTIT</sequence>
<dbReference type="Pfam" id="PF12224">
    <property type="entry name" value="Amidoligase_2"/>
    <property type="match status" value="1"/>
</dbReference>
<dbReference type="PANTHER" id="PTHR36847:SF1">
    <property type="entry name" value="AMIDOLIGASE ENZYME"/>
    <property type="match status" value="1"/>
</dbReference>
<dbReference type="AlphaFoldDB" id="A0AAN8NZN0"/>
<gene>
    <name evidence="2" type="ORF">TWF506_000206</name>
</gene>
<evidence type="ECO:0000313" key="2">
    <source>
        <dbReference type="EMBL" id="KAK6519911.1"/>
    </source>
</evidence>